<evidence type="ECO:0000256" key="6">
    <source>
        <dbReference type="SAM" id="SignalP"/>
    </source>
</evidence>
<evidence type="ECO:0000313" key="7">
    <source>
        <dbReference type="EMBL" id="CAD8482297.1"/>
    </source>
</evidence>
<evidence type="ECO:0000256" key="2">
    <source>
        <dbReference type="ARBA" id="ARBA00010985"/>
    </source>
</evidence>
<keyword evidence="4" id="KW-0934">Plastid</keyword>
<evidence type="ECO:0000256" key="3">
    <source>
        <dbReference type="ARBA" id="ARBA00021584"/>
    </source>
</evidence>
<gene>
    <name evidence="7" type="ORF">PANT1444_LOCUS7483</name>
</gene>
<protein>
    <recommendedName>
        <fullName evidence="3">Uncharacterized protein ycf33</fullName>
    </recommendedName>
</protein>
<accession>A0A7S0HHG4</accession>
<dbReference type="GO" id="GO:0009536">
    <property type="term" value="C:plastid"/>
    <property type="evidence" value="ECO:0007669"/>
    <property type="project" value="UniProtKB-SubCell"/>
</dbReference>
<feature type="signal peptide" evidence="6">
    <location>
        <begin position="1"/>
        <end position="16"/>
    </location>
</feature>
<keyword evidence="5" id="KW-1133">Transmembrane helix</keyword>
<evidence type="ECO:0000256" key="1">
    <source>
        <dbReference type="ARBA" id="ARBA00004474"/>
    </source>
</evidence>
<feature type="transmembrane region" description="Helical" evidence="5">
    <location>
        <begin position="104"/>
        <end position="123"/>
    </location>
</feature>
<name>A0A7S0HHG4_9EUKA</name>
<organism evidence="7">
    <name type="scientific">Phaeocystis antarctica</name>
    <dbReference type="NCBI Taxonomy" id="33657"/>
    <lineage>
        <taxon>Eukaryota</taxon>
        <taxon>Haptista</taxon>
        <taxon>Haptophyta</taxon>
        <taxon>Prymnesiophyceae</taxon>
        <taxon>Phaeocystales</taxon>
        <taxon>Phaeocystaceae</taxon>
        <taxon>Phaeocystis</taxon>
    </lineage>
</organism>
<keyword evidence="6" id="KW-0732">Signal</keyword>
<reference evidence="7" key="1">
    <citation type="submission" date="2021-01" db="EMBL/GenBank/DDBJ databases">
        <authorList>
            <person name="Corre E."/>
            <person name="Pelletier E."/>
            <person name="Niang G."/>
            <person name="Scheremetjew M."/>
            <person name="Finn R."/>
            <person name="Kale V."/>
            <person name="Holt S."/>
            <person name="Cochrane G."/>
            <person name="Meng A."/>
            <person name="Brown T."/>
            <person name="Cohen L."/>
        </authorList>
    </citation>
    <scope>NUCLEOTIDE SEQUENCE</scope>
    <source>
        <strain evidence="7">CCMP1374</strain>
    </source>
</reference>
<proteinExistence type="inferred from homology"/>
<sequence>MLAALPLVHVISLALLAPMARLPTLQGGAVRCGAVPAVAQDWLPQAPLLRPVASRASRVSPARMQEAPFWQNVERFARFAISSVAGLILQLLSPFAIFARSPALAAVGATIFLSILAFLYLTLVSMQAPLDVAVAKEAARDPSMQSMLNDIYGP</sequence>
<dbReference type="InterPro" id="IPR008470">
    <property type="entry name" value="Uncharacterised_Ycf33"/>
</dbReference>
<comment type="subcellular location">
    <subcellularLocation>
        <location evidence="1">Plastid</location>
    </subcellularLocation>
</comment>
<dbReference type="AlphaFoldDB" id="A0A7S0HHG4"/>
<keyword evidence="5" id="KW-0812">Transmembrane</keyword>
<evidence type="ECO:0000256" key="5">
    <source>
        <dbReference type="SAM" id="Phobius"/>
    </source>
</evidence>
<feature type="transmembrane region" description="Helical" evidence="5">
    <location>
        <begin position="76"/>
        <end position="97"/>
    </location>
</feature>
<comment type="similarity">
    <text evidence="2">Belongs to the ycf33 family.</text>
</comment>
<evidence type="ECO:0000256" key="4">
    <source>
        <dbReference type="ARBA" id="ARBA00022640"/>
    </source>
</evidence>
<keyword evidence="5" id="KW-0472">Membrane</keyword>
<dbReference type="Pfam" id="PF05421">
    <property type="entry name" value="DUF751"/>
    <property type="match status" value="1"/>
</dbReference>
<feature type="chain" id="PRO_5030548504" description="Uncharacterized protein ycf33" evidence="6">
    <location>
        <begin position="17"/>
        <end position="154"/>
    </location>
</feature>
<dbReference type="EMBL" id="HBEP01013238">
    <property type="protein sequence ID" value="CAD8482297.1"/>
    <property type="molecule type" value="Transcribed_RNA"/>
</dbReference>